<sequence>MVAALYAGKAVTIAPQAMKLTTQEAADLLGVSRPTVVRLITDGVLPAERIGNRHRLLLDDVLAYRDQRRNRQYEALAATAVDVDTEGDLEAIRQQLREARRVAAQRRRAKSSTR</sequence>
<evidence type="ECO:0000259" key="1">
    <source>
        <dbReference type="Pfam" id="PF12728"/>
    </source>
</evidence>
<name>A0A1X2CQP0_9MYCO</name>
<gene>
    <name evidence="2" type="ORF">AWC22_20210</name>
</gene>
<keyword evidence="3" id="KW-1185">Reference proteome</keyword>
<dbReference type="Pfam" id="PF12728">
    <property type="entry name" value="HTH_17"/>
    <property type="match status" value="1"/>
</dbReference>
<organism evidence="2 3">
    <name type="scientific">Mycobacterium riyadhense</name>
    <dbReference type="NCBI Taxonomy" id="486698"/>
    <lineage>
        <taxon>Bacteria</taxon>
        <taxon>Bacillati</taxon>
        <taxon>Actinomycetota</taxon>
        <taxon>Actinomycetes</taxon>
        <taxon>Mycobacteriales</taxon>
        <taxon>Mycobacteriaceae</taxon>
        <taxon>Mycobacterium</taxon>
    </lineage>
</organism>
<proteinExistence type="predicted"/>
<evidence type="ECO:0000313" key="3">
    <source>
        <dbReference type="Proteomes" id="UP000193087"/>
    </source>
</evidence>
<dbReference type="InterPro" id="IPR010093">
    <property type="entry name" value="SinI_DNA-bd"/>
</dbReference>
<evidence type="ECO:0000313" key="2">
    <source>
        <dbReference type="EMBL" id="ORW78084.1"/>
    </source>
</evidence>
<dbReference type="Proteomes" id="UP000193087">
    <property type="component" value="Unassembled WGS sequence"/>
</dbReference>
<reference evidence="2 3" key="1">
    <citation type="submission" date="2016-01" db="EMBL/GenBank/DDBJ databases">
        <title>The new phylogeny of the genus Mycobacterium.</title>
        <authorList>
            <person name="Tarcisio F."/>
            <person name="Conor M."/>
            <person name="Antonella G."/>
            <person name="Elisabetta G."/>
            <person name="Giulia F.S."/>
            <person name="Sara T."/>
            <person name="Anna F."/>
            <person name="Clotilde B."/>
            <person name="Roberto B."/>
            <person name="Veronica D.S."/>
            <person name="Fabio R."/>
            <person name="Monica P."/>
            <person name="Olivier J."/>
            <person name="Enrico T."/>
            <person name="Nicola S."/>
        </authorList>
    </citation>
    <scope>NUCLEOTIDE SEQUENCE [LARGE SCALE GENOMIC DNA]</scope>
    <source>
        <strain evidence="2 3">DSM 45176</strain>
    </source>
</reference>
<dbReference type="InterPro" id="IPR009061">
    <property type="entry name" value="DNA-bd_dom_put_sf"/>
</dbReference>
<dbReference type="GO" id="GO:0003677">
    <property type="term" value="F:DNA binding"/>
    <property type="evidence" value="ECO:0007669"/>
    <property type="project" value="InterPro"/>
</dbReference>
<comment type="caution">
    <text evidence="2">The sequence shown here is derived from an EMBL/GenBank/DDBJ whole genome shotgun (WGS) entry which is preliminary data.</text>
</comment>
<dbReference type="EMBL" id="LQPQ01000085">
    <property type="protein sequence ID" value="ORW78084.1"/>
    <property type="molecule type" value="Genomic_DNA"/>
</dbReference>
<feature type="domain" description="Helix-turn-helix" evidence="1">
    <location>
        <begin position="20"/>
        <end position="69"/>
    </location>
</feature>
<dbReference type="InterPro" id="IPR041657">
    <property type="entry name" value="HTH_17"/>
</dbReference>
<dbReference type="Gene3D" id="1.10.10.10">
    <property type="entry name" value="Winged helix-like DNA-binding domain superfamily/Winged helix DNA-binding domain"/>
    <property type="match status" value="1"/>
</dbReference>
<dbReference type="AlphaFoldDB" id="A0A1X2CQP0"/>
<protein>
    <recommendedName>
        <fullName evidence="1">Helix-turn-helix domain-containing protein</fullName>
    </recommendedName>
</protein>
<dbReference type="InterPro" id="IPR036388">
    <property type="entry name" value="WH-like_DNA-bd_sf"/>
</dbReference>
<dbReference type="NCBIfam" id="TIGR01764">
    <property type="entry name" value="excise"/>
    <property type="match status" value="1"/>
</dbReference>
<accession>A0A1X2CQP0</accession>
<dbReference type="SUPFAM" id="SSF46955">
    <property type="entry name" value="Putative DNA-binding domain"/>
    <property type="match status" value="1"/>
</dbReference>
<dbReference type="STRING" id="486698.AWC22_20210"/>